<reference evidence="2" key="1">
    <citation type="journal article" date="2015" name="Nature">
        <title>Complex archaea that bridge the gap between prokaryotes and eukaryotes.</title>
        <authorList>
            <person name="Spang A."/>
            <person name="Saw J.H."/>
            <person name="Jorgensen S.L."/>
            <person name="Zaremba-Niedzwiedzka K."/>
            <person name="Martijn J."/>
            <person name="Lind A.E."/>
            <person name="van Eijk R."/>
            <person name="Schleper C."/>
            <person name="Guy L."/>
            <person name="Ettema T.J."/>
        </authorList>
    </citation>
    <scope>NUCLEOTIDE SEQUENCE</scope>
</reference>
<name>A0A0F9DAR5_9ZZZZ</name>
<accession>A0A0F9DAR5</accession>
<feature type="non-terminal residue" evidence="2">
    <location>
        <position position="263"/>
    </location>
</feature>
<sequence>MPAGDFTKQIQLIISAKGQMDKTFGDLKTDLAAFKKEVAGIEAPLKKLSDTLWLLRGFRFKEVNLSARRFTDAILATNTALETQVKLLNQLKTARGDPRTGGEPPADTTTRSRKASKDRIKIRKQETDEINRILATLGREELELFQQRLQKTHVSYKTFGERVKLVTNIIRRNFGAAFKGDVFVEQRLFMHKFTGELDLLNRKISIGKGKNRDYMQTAEELNTTIHEHVELLVRETGAYDGLIKSLNLTEKETADLLHQESLA</sequence>
<evidence type="ECO:0000313" key="2">
    <source>
        <dbReference type="EMBL" id="KKL50796.1"/>
    </source>
</evidence>
<evidence type="ECO:0000256" key="1">
    <source>
        <dbReference type="SAM" id="MobiDB-lite"/>
    </source>
</evidence>
<dbReference type="AlphaFoldDB" id="A0A0F9DAR5"/>
<organism evidence="2">
    <name type="scientific">marine sediment metagenome</name>
    <dbReference type="NCBI Taxonomy" id="412755"/>
    <lineage>
        <taxon>unclassified sequences</taxon>
        <taxon>metagenomes</taxon>
        <taxon>ecological metagenomes</taxon>
    </lineage>
</organism>
<feature type="region of interest" description="Disordered" evidence="1">
    <location>
        <begin position="92"/>
        <end position="119"/>
    </location>
</feature>
<proteinExistence type="predicted"/>
<protein>
    <submittedName>
        <fullName evidence="2">Uncharacterized protein</fullName>
    </submittedName>
</protein>
<gene>
    <name evidence="2" type="ORF">LCGC14_2301930</name>
</gene>
<dbReference type="EMBL" id="LAZR01032468">
    <property type="protein sequence ID" value="KKL50796.1"/>
    <property type="molecule type" value="Genomic_DNA"/>
</dbReference>
<comment type="caution">
    <text evidence="2">The sequence shown here is derived from an EMBL/GenBank/DDBJ whole genome shotgun (WGS) entry which is preliminary data.</text>
</comment>